<proteinExistence type="predicted"/>
<dbReference type="Gene3D" id="3.90.550.10">
    <property type="entry name" value="Spore Coat Polysaccharide Biosynthesis Protein SpsA, Chain A"/>
    <property type="match status" value="1"/>
</dbReference>
<dbReference type="Pfam" id="PF00535">
    <property type="entry name" value="Glycos_transf_2"/>
    <property type="match status" value="1"/>
</dbReference>
<dbReference type="CDD" id="cd04179">
    <property type="entry name" value="DPM_DPG-synthase_like"/>
    <property type="match status" value="1"/>
</dbReference>
<sequence>MNKIGDEKIIVIMPVFNEAKIIKQVIEEIKSSGFKTIIVVDDGSTDETCEILEKNNILYISHSINRGKGAAMKTGIEAAKIMGAEKIVSIDGDGQHNPEDINKMISKIQEGYDVVLGTRMKNHKGMPLHKVIANYLGNFFTWVIYGLWVTDSQSGFRMYSKKATEKIDTKTDRYTYDSEIIREIKINKLKFVEVPIEVRYTEYSKNKMMKQGFLNGIKTLFKMIITE</sequence>
<comment type="caution">
    <text evidence="2">The sequence shown here is derived from an EMBL/GenBank/DDBJ whole genome shotgun (WGS) entry which is preliminary data.</text>
</comment>
<dbReference type="SUPFAM" id="SSF53448">
    <property type="entry name" value="Nucleotide-diphospho-sugar transferases"/>
    <property type="match status" value="1"/>
</dbReference>
<feature type="domain" description="Glycosyltransferase 2-like" evidence="1">
    <location>
        <begin position="11"/>
        <end position="167"/>
    </location>
</feature>
<gene>
    <name evidence="2" type="ORF">C4544_00075</name>
</gene>
<dbReference type="GO" id="GO:0016740">
    <property type="term" value="F:transferase activity"/>
    <property type="evidence" value="ECO:0007669"/>
    <property type="project" value="UniProtKB-KW"/>
</dbReference>
<dbReference type="InterPro" id="IPR001173">
    <property type="entry name" value="Glyco_trans_2-like"/>
</dbReference>
<dbReference type="InterPro" id="IPR029044">
    <property type="entry name" value="Nucleotide-diphossugar_trans"/>
</dbReference>
<dbReference type="AlphaFoldDB" id="A0A419DGH1"/>
<name>A0A419DGH1_9BACT</name>
<organism evidence="2 3">
    <name type="scientific">candidate division WS5 bacterium</name>
    <dbReference type="NCBI Taxonomy" id="2093353"/>
    <lineage>
        <taxon>Bacteria</taxon>
        <taxon>candidate division WS5</taxon>
    </lineage>
</organism>
<dbReference type="PANTHER" id="PTHR48090">
    <property type="entry name" value="UNDECAPRENYL-PHOSPHATE 4-DEOXY-4-FORMAMIDO-L-ARABINOSE TRANSFERASE-RELATED"/>
    <property type="match status" value="1"/>
</dbReference>
<evidence type="ECO:0000313" key="3">
    <source>
        <dbReference type="Proteomes" id="UP000285655"/>
    </source>
</evidence>
<protein>
    <submittedName>
        <fullName evidence="2">Glycosyltransferase family 2 protein</fullName>
    </submittedName>
</protein>
<reference evidence="2 3" key="1">
    <citation type="journal article" date="2017" name="ISME J.">
        <title>Energy and carbon metabolisms in a deep terrestrial subsurface fluid microbial community.</title>
        <authorList>
            <person name="Momper L."/>
            <person name="Jungbluth S.P."/>
            <person name="Lee M.D."/>
            <person name="Amend J.P."/>
        </authorList>
    </citation>
    <scope>NUCLEOTIDE SEQUENCE [LARGE SCALE GENOMIC DNA]</scope>
    <source>
        <strain evidence="2">SURF_29</strain>
    </source>
</reference>
<dbReference type="EMBL" id="QZJW01000002">
    <property type="protein sequence ID" value="RJO62239.1"/>
    <property type="molecule type" value="Genomic_DNA"/>
</dbReference>
<accession>A0A419DGH1</accession>
<dbReference type="InterPro" id="IPR050256">
    <property type="entry name" value="Glycosyltransferase_2"/>
</dbReference>
<evidence type="ECO:0000313" key="2">
    <source>
        <dbReference type="EMBL" id="RJO62239.1"/>
    </source>
</evidence>
<keyword evidence="2" id="KW-0808">Transferase</keyword>
<dbReference type="Proteomes" id="UP000285655">
    <property type="component" value="Unassembled WGS sequence"/>
</dbReference>
<evidence type="ECO:0000259" key="1">
    <source>
        <dbReference type="Pfam" id="PF00535"/>
    </source>
</evidence>
<dbReference type="PANTHER" id="PTHR48090:SF7">
    <property type="entry name" value="RFBJ PROTEIN"/>
    <property type="match status" value="1"/>
</dbReference>